<accession>A0A7G9Z0X9</accession>
<protein>
    <submittedName>
        <fullName evidence="1">Uncharacterized protein</fullName>
    </submittedName>
</protein>
<reference evidence="1" key="1">
    <citation type="submission" date="2020-06" db="EMBL/GenBank/DDBJ databases">
        <title>Unique genomic features of the anaerobic methanotrophic archaea.</title>
        <authorList>
            <person name="Chadwick G.L."/>
            <person name="Skennerton C.T."/>
            <person name="Laso-Perez R."/>
            <person name="Leu A.O."/>
            <person name="Speth D.R."/>
            <person name="Yu H."/>
            <person name="Morgan-Lang C."/>
            <person name="Hatzenpichler R."/>
            <person name="Goudeau D."/>
            <person name="Malmstrom R."/>
            <person name="Brazelton W.J."/>
            <person name="Woyke T."/>
            <person name="Hallam S.J."/>
            <person name="Tyson G.W."/>
            <person name="Wegener G."/>
            <person name="Boetius A."/>
            <person name="Orphan V."/>
        </authorList>
    </citation>
    <scope>NUCLEOTIDE SEQUENCE</scope>
</reference>
<proteinExistence type="predicted"/>
<dbReference type="AlphaFoldDB" id="A0A7G9Z0X9"/>
<gene>
    <name evidence="1" type="ORF">NNHBGCAA_00013</name>
</gene>
<organism evidence="1">
    <name type="scientific">Candidatus Methanophagaceae archaeon ANME-1 ERB6</name>
    <dbReference type="NCBI Taxonomy" id="2759912"/>
    <lineage>
        <taxon>Archaea</taxon>
        <taxon>Methanobacteriati</taxon>
        <taxon>Methanobacteriota</taxon>
        <taxon>Stenosarchaea group</taxon>
        <taxon>Methanomicrobia</taxon>
        <taxon>Candidatus Methanophagales</taxon>
        <taxon>Candidatus Methanophagaceae</taxon>
    </lineage>
</organism>
<sequence>MLLMSGSVRRAKKMKLSEEDTELFYKLHPALLFYTNQQKGIAKDVTTIEDFMELPIEEKIKVREILYKHPKLIDSFVRRNPFNFSQEELEIVKSWKNFLKDEFYLFRYLKKYAIFLDDNSPQKAYGVLALKSDFQDIARPWLPVFLKAVLLPFKDQIIYDGVLIPYPVSFGPGIRHDLKEAYQEAKARFGIITSFPWGKKEESDVERLKSYLSSEAMRDKYWKEIEELIEKDSTLLAVYHQELGKVHARTFGRRLSKIGLRGAWFDTGRRDSRGWQHESRS</sequence>
<evidence type="ECO:0000313" key="1">
    <source>
        <dbReference type="EMBL" id="QNO53913.1"/>
    </source>
</evidence>
<dbReference type="EMBL" id="MT631555">
    <property type="protein sequence ID" value="QNO53913.1"/>
    <property type="molecule type" value="Genomic_DNA"/>
</dbReference>
<name>A0A7G9Z0X9_9EURY</name>